<dbReference type="VEuPathDB" id="FungiDB:PV07_10914"/>
<dbReference type="RefSeq" id="XP_016242851.1">
    <property type="nucleotide sequence ID" value="XM_016398289.1"/>
</dbReference>
<dbReference type="Proteomes" id="UP000054466">
    <property type="component" value="Unassembled WGS sequence"/>
</dbReference>
<protein>
    <submittedName>
        <fullName evidence="1">Uncharacterized protein</fullName>
    </submittedName>
</protein>
<reference evidence="1 2" key="1">
    <citation type="submission" date="2015-01" db="EMBL/GenBank/DDBJ databases">
        <title>The Genome Sequence of Cladophialophora immunda CBS83496.</title>
        <authorList>
            <consortium name="The Broad Institute Genomics Platform"/>
            <person name="Cuomo C."/>
            <person name="de Hoog S."/>
            <person name="Gorbushina A."/>
            <person name="Stielow B."/>
            <person name="Teixiera M."/>
            <person name="Abouelleil A."/>
            <person name="Chapman S.B."/>
            <person name="Priest M."/>
            <person name="Young S.K."/>
            <person name="Wortman J."/>
            <person name="Nusbaum C."/>
            <person name="Birren B."/>
        </authorList>
    </citation>
    <scope>NUCLEOTIDE SEQUENCE [LARGE SCALE GENOMIC DNA]</scope>
    <source>
        <strain evidence="1 2">CBS 83496</strain>
    </source>
</reference>
<accession>A0A0D2BW62</accession>
<dbReference type="EMBL" id="KN847046">
    <property type="protein sequence ID" value="KIW22635.1"/>
    <property type="molecule type" value="Genomic_DNA"/>
</dbReference>
<dbReference type="HOGENOM" id="CLU_1481829_0_0_1"/>
<organism evidence="1 2">
    <name type="scientific">Cladophialophora immunda</name>
    <dbReference type="NCBI Taxonomy" id="569365"/>
    <lineage>
        <taxon>Eukaryota</taxon>
        <taxon>Fungi</taxon>
        <taxon>Dikarya</taxon>
        <taxon>Ascomycota</taxon>
        <taxon>Pezizomycotina</taxon>
        <taxon>Eurotiomycetes</taxon>
        <taxon>Chaetothyriomycetidae</taxon>
        <taxon>Chaetothyriales</taxon>
        <taxon>Herpotrichiellaceae</taxon>
        <taxon>Cladophialophora</taxon>
    </lineage>
</organism>
<evidence type="ECO:0000313" key="1">
    <source>
        <dbReference type="EMBL" id="KIW22635.1"/>
    </source>
</evidence>
<dbReference type="GeneID" id="27350108"/>
<sequence length="182" mass="19961">MAVPPSSDFPVTMKSMPRIPNLKTIRSRTKPFLTLEIHPIASAAADDTVTADGTSGEKIARTDMDENHRPWKENGFLIQDGTWRMEMAKTDMVDLNLHLGVEAVGTVTAIHAVNFLMAQEDVNRDRAGSGGADTGALVMEANREGIQLEGLSETARITRSPGEGRENANKAWREELMGWWTG</sequence>
<gene>
    <name evidence="1" type="ORF">PV07_10914</name>
</gene>
<keyword evidence="2" id="KW-1185">Reference proteome</keyword>
<name>A0A0D2BW62_9EURO</name>
<proteinExistence type="predicted"/>
<dbReference type="AlphaFoldDB" id="A0A0D2BW62"/>
<evidence type="ECO:0000313" key="2">
    <source>
        <dbReference type="Proteomes" id="UP000054466"/>
    </source>
</evidence>